<dbReference type="Proteomes" id="UP000308549">
    <property type="component" value="Unassembled WGS sequence"/>
</dbReference>
<organism evidence="1 2">
    <name type="scientific">Salinomyces thailandicus</name>
    <dbReference type="NCBI Taxonomy" id="706561"/>
    <lineage>
        <taxon>Eukaryota</taxon>
        <taxon>Fungi</taxon>
        <taxon>Dikarya</taxon>
        <taxon>Ascomycota</taxon>
        <taxon>Pezizomycotina</taxon>
        <taxon>Dothideomycetes</taxon>
        <taxon>Dothideomycetidae</taxon>
        <taxon>Mycosphaerellales</taxon>
        <taxon>Teratosphaeriaceae</taxon>
        <taxon>Salinomyces</taxon>
    </lineage>
</organism>
<proteinExistence type="predicted"/>
<evidence type="ECO:0000313" key="1">
    <source>
        <dbReference type="EMBL" id="TKA33169.1"/>
    </source>
</evidence>
<evidence type="ECO:0000313" key="2">
    <source>
        <dbReference type="Proteomes" id="UP000308549"/>
    </source>
</evidence>
<comment type="caution">
    <text evidence="1">The sequence shown here is derived from an EMBL/GenBank/DDBJ whole genome shotgun (WGS) entry which is preliminary data.</text>
</comment>
<name>A0A4V6WJY1_9PEZI</name>
<dbReference type="EMBL" id="NAJL01000003">
    <property type="protein sequence ID" value="TKA33169.1"/>
    <property type="molecule type" value="Genomic_DNA"/>
</dbReference>
<dbReference type="AlphaFoldDB" id="A0A4V6WJY1"/>
<accession>A0A4V6WJY1</accession>
<keyword evidence="2" id="KW-1185">Reference proteome</keyword>
<reference evidence="1 2" key="1">
    <citation type="submission" date="2017-03" db="EMBL/GenBank/DDBJ databases">
        <title>Genomes of endolithic fungi from Antarctica.</title>
        <authorList>
            <person name="Coleine C."/>
            <person name="Masonjones S."/>
            <person name="Stajich J.E."/>
        </authorList>
    </citation>
    <scope>NUCLEOTIDE SEQUENCE [LARGE SCALE GENOMIC DNA]</scope>
    <source>
        <strain evidence="1 2">CCFEE 6315</strain>
    </source>
</reference>
<sequence>MATFEQYSDSDSEDSNIDFDSEYSSYEREVTPNFDNEVEVVDALCEASEHERADLLERMKPRLKDEYSEGNHPLRLALELRKAYNAGDLDRSTAATALRCVVAQPLAKISLPSEATRIWATDRKDPVGWNIIQPPKLRAKRLSPATSLSVYGGERLWYCICSLSSDNY</sequence>
<protein>
    <submittedName>
        <fullName evidence="1">Uncharacterized protein</fullName>
    </submittedName>
</protein>
<gene>
    <name evidence="1" type="ORF">B0A50_00722</name>
</gene>